<evidence type="ECO:0000313" key="2">
    <source>
        <dbReference type="EMBL" id="GBM62254.1"/>
    </source>
</evidence>
<evidence type="ECO:0000256" key="1">
    <source>
        <dbReference type="SAM" id="MobiDB-lite"/>
    </source>
</evidence>
<organism evidence="2 3">
    <name type="scientific">Araneus ventricosus</name>
    <name type="common">Orbweaver spider</name>
    <name type="synonym">Epeira ventricosa</name>
    <dbReference type="NCBI Taxonomy" id="182803"/>
    <lineage>
        <taxon>Eukaryota</taxon>
        <taxon>Metazoa</taxon>
        <taxon>Ecdysozoa</taxon>
        <taxon>Arthropoda</taxon>
        <taxon>Chelicerata</taxon>
        <taxon>Arachnida</taxon>
        <taxon>Araneae</taxon>
        <taxon>Araneomorphae</taxon>
        <taxon>Entelegynae</taxon>
        <taxon>Araneoidea</taxon>
        <taxon>Araneidae</taxon>
        <taxon>Araneus</taxon>
    </lineage>
</organism>
<dbReference type="EMBL" id="BGPR01001807">
    <property type="protein sequence ID" value="GBM62254.1"/>
    <property type="molecule type" value="Genomic_DNA"/>
</dbReference>
<dbReference type="OrthoDB" id="6769926at2759"/>
<feature type="region of interest" description="Disordered" evidence="1">
    <location>
        <begin position="61"/>
        <end position="82"/>
    </location>
</feature>
<sequence length="82" mass="9531">MNDWMASIRDAFHRTPRMECDIFFGGPIDKRSSPNECMNNLEVVPKTVHAFARERNKLSSEQMKTAYDSRATDHHFKEGDQV</sequence>
<proteinExistence type="predicted"/>
<gene>
    <name evidence="2" type="ORF">AVEN_44047_1</name>
</gene>
<evidence type="ECO:0000313" key="3">
    <source>
        <dbReference type="Proteomes" id="UP000499080"/>
    </source>
</evidence>
<dbReference type="AlphaFoldDB" id="A0A4Y2HAW9"/>
<reference evidence="2 3" key="1">
    <citation type="journal article" date="2019" name="Sci. Rep.">
        <title>Orb-weaving spider Araneus ventricosus genome elucidates the spidroin gene catalogue.</title>
        <authorList>
            <person name="Kono N."/>
            <person name="Nakamura H."/>
            <person name="Ohtoshi R."/>
            <person name="Moran D.A.P."/>
            <person name="Shinohara A."/>
            <person name="Yoshida Y."/>
            <person name="Fujiwara M."/>
            <person name="Mori M."/>
            <person name="Tomita M."/>
            <person name="Arakawa K."/>
        </authorList>
    </citation>
    <scope>NUCLEOTIDE SEQUENCE [LARGE SCALE GENOMIC DNA]</scope>
</reference>
<keyword evidence="3" id="KW-1185">Reference proteome</keyword>
<comment type="caution">
    <text evidence="2">The sequence shown here is derived from an EMBL/GenBank/DDBJ whole genome shotgun (WGS) entry which is preliminary data.</text>
</comment>
<protein>
    <submittedName>
        <fullName evidence="2">Uncharacterized protein</fullName>
    </submittedName>
</protein>
<feature type="compositionally biased region" description="Basic and acidic residues" evidence="1">
    <location>
        <begin position="70"/>
        <end position="82"/>
    </location>
</feature>
<name>A0A4Y2HAW9_ARAVE</name>
<dbReference type="Proteomes" id="UP000499080">
    <property type="component" value="Unassembled WGS sequence"/>
</dbReference>
<accession>A0A4Y2HAW9</accession>